<reference evidence="1" key="1">
    <citation type="submission" date="2023-10" db="EMBL/GenBank/DDBJ databases">
        <title>Genome assembly of Pristionchus species.</title>
        <authorList>
            <person name="Yoshida K."/>
            <person name="Sommer R.J."/>
        </authorList>
    </citation>
    <scope>NUCLEOTIDE SEQUENCE</scope>
    <source>
        <strain evidence="1">RS5133</strain>
    </source>
</reference>
<comment type="caution">
    <text evidence="1">The sequence shown here is derived from an EMBL/GenBank/DDBJ whole genome shotgun (WGS) entry which is preliminary data.</text>
</comment>
<protein>
    <submittedName>
        <fullName evidence="1">Uncharacterized protein</fullName>
    </submittedName>
</protein>
<sequence>NNNKRTFSDTVTHGQTIDRAMRTSYLNQKNGRLALGALRALSNWANRKLNLYSVLLRRLDDAKVRRSP</sequence>
<accession>A0AAV5UYV8</accession>
<dbReference type="EMBL" id="BTSY01000001">
    <property type="protein sequence ID" value="GMT11440.1"/>
    <property type="molecule type" value="Genomic_DNA"/>
</dbReference>
<evidence type="ECO:0000313" key="1">
    <source>
        <dbReference type="EMBL" id="GMT11440.1"/>
    </source>
</evidence>
<gene>
    <name evidence="1" type="ORF">PFISCL1PPCAC_2737</name>
</gene>
<dbReference type="AlphaFoldDB" id="A0AAV5UYV8"/>
<organism evidence="1 2">
    <name type="scientific">Pristionchus fissidentatus</name>
    <dbReference type="NCBI Taxonomy" id="1538716"/>
    <lineage>
        <taxon>Eukaryota</taxon>
        <taxon>Metazoa</taxon>
        <taxon>Ecdysozoa</taxon>
        <taxon>Nematoda</taxon>
        <taxon>Chromadorea</taxon>
        <taxon>Rhabditida</taxon>
        <taxon>Rhabditina</taxon>
        <taxon>Diplogasteromorpha</taxon>
        <taxon>Diplogasteroidea</taxon>
        <taxon>Neodiplogasteridae</taxon>
        <taxon>Pristionchus</taxon>
    </lineage>
</organism>
<feature type="non-terminal residue" evidence="1">
    <location>
        <position position="1"/>
    </location>
</feature>
<proteinExistence type="predicted"/>
<feature type="non-terminal residue" evidence="1">
    <location>
        <position position="68"/>
    </location>
</feature>
<dbReference type="Proteomes" id="UP001432322">
    <property type="component" value="Unassembled WGS sequence"/>
</dbReference>
<evidence type="ECO:0000313" key="2">
    <source>
        <dbReference type="Proteomes" id="UP001432322"/>
    </source>
</evidence>
<keyword evidence="2" id="KW-1185">Reference proteome</keyword>
<name>A0AAV5UYV8_9BILA</name>